<reference evidence="1 2" key="1">
    <citation type="submission" date="2024-04" db="EMBL/GenBank/DDBJ databases">
        <title>Phyllosticta paracitricarpa is synonymous to the EU quarantine fungus P. citricarpa based on phylogenomic analyses.</title>
        <authorList>
            <consortium name="Lawrence Berkeley National Laboratory"/>
            <person name="Van ingen-buijs V.A."/>
            <person name="Van westerhoven A.C."/>
            <person name="Haridas S."/>
            <person name="Skiadas P."/>
            <person name="Martin F."/>
            <person name="Groenewald J.Z."/>
            <person name="Crous P.W."/>
            <person name="Seidl M.F."/>
        </authorList>
    </citation>
    <scope>NUCLEOTIDE SEQUENCE [LARGE SCALE GENOMIC DNA]</scope>
    <source>
        <strain evidence="1 2">CPC 17464</strain>
    </source>
</reference>
<protein>
    <recommendedName>
        <fullName evidence="3">Secreted protein</fullName>
    </recommendedName>
</protein>
<dbReference type="RefSeq" id="XP_066657909.1">
    <property type="nucleotide sequence ID" value="XM_066799522.1"/>
</dbReference>
<proteinExistence type="predicted"/>
<accession>A0ABR1M223</accession>
<evidence type="ECO:0008006" key="3">
    <source>
        <dbReference type="Google" id="ProtNLM"/>
    </source>
</evidence>
<gene>
    <name evidence="1" type="ORF">J3D65DRAFT_617077</name>
</gene>
<organism evidence="1 2">
    <name type="scientific">Phyllosticta citribraziliensis</name>
    <dbReference type="NCBI Taxonomy" id="989973"/>
    <lineage>
        <taxon>Eukaryota</taxon>
        <taxon>Fungi</taxon>
        <taxon>Dikarya</taxon>
        <taxon>Ascomycota</taxon>
        <taxon>Pezizomycotina</taxon>
        <taxon>Dothideomycetes</taxon>
        <taxon>Dothideomycetes incertae sedis</taxon>
        <taxon>Botryosphaeriales</taxon>
        <taxon>Phyllostictaceae</taxon>
        <taxon>Phyllosticta</taxon>
    </lineage>
</organism>
<name>A0ABR1M223_9PEZI</name>
<dbReference type="GeneID" id="92032428"/>
<comment type="caution">
    <text evidence="1">The sequence shown here is derived from an EMBL/GenBank/DDBJ whole genome shotgun (WGS) entry which is preliminary data.</text>
</comment>
<sequence length="200" mass="22165">MMLAWTQSASGLFSVCVSPSFFSSPTLKRTSTRLLPVSIFVGTLDAHCLSCTSRCYGLERFVGILAVLGSSNGSCRCSSNEPCMHCTWHGIRQTSLAPSIKTNGATADVGRGRKRLERWERASVRVGRRVRKCAASVNDWLARGRARARQKSSDSSSLALPVQRWICIQPARFQQQWPWCLSRSALRGRTELRTNTVRAG</sequence>
<dbReference type="Proteomes" id="UP001360953">
    <property type="component" value="Unassembled WGS sequence"/>
</dbReference>
<dbReference type="EMBL" id="JBBPEH010000003">
    <property type="protein sequence ID" value="KAK7540978.1"/>
    <property type="molecule type" value="Genomic_DNA"/>
</dbReference>
<evidence type="ECO:0000313" key="2">
    <source>
        <dbReference type="Proteomes" id="UP001360953"/>
    </source>
</evidence>
<keyword evidence="2" id="KW-1185">Reference proteome</keyword>
<evidence type="ECO:0000313" key="1">
    <source>
        <dbReference type="EMBL" id="KAK7540978.1"/>
    </source>
</evidence>